<feature type="site" description="Could be important to modulate the pK values of the two catalytic cysteine residues" evidence="3">
    <location>
        <position position="190"/>
    </location>
</feature>
<keyword evidence="3" id="KW-0028">Amino-acid biosynthesis</keyword>
<comment type="caution">
    <text evidence="5">The sequence shown here is derived from an EMBL/GenBank/DDBJ whole genome shotgun (WGS) entry which is preliminary data.</text>
</comment>
<name>A0A846MSB6_9BACT</name>
<keyword evidence="3" id="KW-0457">Lysine biosynthesis</keyword>
<feature type="active site" description="Proton acceptor" evidence="3">
    <location>
        <position position="200"/>
    </location>
</feature>
<feature type="binding site" evidence="3">
    <location>
        <begin position="76"/>
        <end position="77"/>
    </location>
    <ligand>
        <name>substrate</name>
    </ligand>
</feature>
<comment type="similarity">
    <text evidence="1 3">Belongs to the diaminopimelate epimerase family.</text>
</comment>
<dbReference type="NCBIfam" id="TIGR00652">
    <property type="entry name" value="DapF"/>
    <property type="match status" value="1"/>
</dbReference>
<dbReference type="HAMAP" id="MF_00197">
    <property type="entry name" value="DAP_epimerase"/>
    <property type="match status" value="1"/>
</dbReference>
<evidence type="ECO:0000256" key="1">
    <source>
        <dbReference type="ARBA" id="ARBA00010219"/>
    </source>
</evidence>
<dbReference type="InterPro" id="IPR001653">
    <property type="entry name" value="DAP_epimerase_DapF"/>
</dbReference>
<reference evidence="5 6" key="1">
    <citation type="submission" date="2020-03" db="EMBL/GenBank/DDBJ databases">
        <title>Genomic Encyclopedia of Type Strains, Phase IV (KMG-IV): sequencing the most valuable type-strain genomes for metagenomic binning, comparative biology and taxonomic classification.</title>
        <authorList>
            <person name="Goeker M."/>
        </authorList>
    </citation>
    <scope>NUCLEOTIDE SEQUENCE [LARGE SCALE GENOMIC DNA]</scope>
    <source>
        <strain evidence="5 6">DSM 5718</strain>
    </source>
</reference>
<comment type="subcellular location">
    <subcellularLocation>
        <location evidence="3">Cytoplasm</location>
    </subcellularLocation>
</comment>
<dbReference type="Proteomes" id="UP000537126">
    <property type="component" value="Unassembled WGS sequence"/>
</dbReference>
<gene>
    <name evidence="3" type="primary">dapF</name>
    <name evidence="5" type="ORF">FHS56_001844</name>
</gene>
<keyword evidence="3" id="KW-0963">Cytoplasm</keyword>
<feature type="binding site" evidence="3">
    <location>
        <begin position="190"/>
        <end position="191"/>
    </location>
    <ligand>
        <name>substrate</name>
    </ligand>
</feature>
<comment type="catalytic activity">
    <reaction evidence="3">
        <text>(2S,6S)-2,6-diaminopimelate = meso-2,6-diaminopimelate</text>
        <dbReference type="Rhea" id="RHEA:15393"/>
        <dbReference type="ChEBI" id="CHEBI:57609"/>
        <dbReference type="ChEBI" id="CHEBI:57791"/>
        <dbReference type="EC" id="5.1.1.7"/>
    </reaction>
</comment>
<feature type="binding site" evidence="3">
    <location>
        <begin position="201"/>
        <end position="202"/>
    </location>
    <ligand>
        <name>substrate</name>
    </ligand>
</feature>
<evidence type="ECO:0000256" key="4">
    <source>
        <dbReference type="NCBIfam" id="TIGR00652"/>
    </source>
</evidence>
<feature type="active site" description="Proton donor" evidence="3">
    <location>
        <position position="75"/>
    </location>
</feature>
<dbReference type="UniPathway" id="UPA00034">
    <property type="reaction ID" value="UER00025"/>
</dbReference>
<dbReference type="Gene3D" id="3.10.310.10">
    <property type="entry name" value="Diaminopimelate Epimerase, Chain A, domain 1"/>
    <property type="match status" value="2"/>
</dbReference>
<dbReference type="Pfam" id="PF01678">
    <property type="entry name" value="DAP_epimerase"/>
    <property type="match status" value="2"/>
</dbReference>
<protein>
    <recommendedName>
        <fullName evidence="3 4">Diaminopimelate epimerase</fullName>
        <shortName evidence="3">DAP epimerase</shortName>
        <ecNumber evidence="3 4">5.1.1.7</ecNumber>
    </recommendedName>
    <alternativeName>
        <fullName evidence="3">PLP-independent amino acid racemase</fullName>
    </alternativeName>
</protein>
<dbReference type="AlphaFoldDB" id="A0A846MSB6"/>
<dbReference type="SUPFAM" id="SSF54506">
    <property type="entry name" value="Diaminopimelate epimerase-like"/>
    <property type="match status" value="2"/>
</dbReference>
<keyword evidence="2 3" id="KW-0413">Isomerase</keyword>
<feature type="binding site" evidence="3">
    <location>
        <position position="172"/>
    </location>
    <ligand>
        <name>substrate</name>
    </ligand>
</feature>
<dbReference type="GO" id="GO:0005829">
    <property type="term" value="C:cytosol"/>
    <property type="evidence" value="ECO:0007669"/>
    <property type="project" value="TreeGrafter"/>
</dbReference>
<evidence type="ECO:0000313" key="5">
    <source>
        <dbReference type="EMBL" id="NIK74331.1"/>
    </source>
</evidence>
<evidence type="ECO:0000256" key="3">
    <source>
        <dbReference type="HAMAP-Rule" id="MF_00197"/>
    </source>
</evidence>
<comment type="function">
    <text evidence="3">Catalyzes the stereoinversion of LL-2,6-diaminopimelate (L,L-DAP) to meso-diaminopimelate (meso-DAP), a precursor of L-lysine and an essential component of the bacterial peptidoglycan.</text>
</comment>
<organism evidence="5 6">
    <name type="scientific">Thermonema lapsum</name>
    <dbReference type="NCBI Taxonomy" id="28195"/>
    <lineage>
        <taxon>Bacteria</taxon>
        <taxon>Pseudomonadati</taxon>
        <taxon>Bacteroidota</taxon>
        <taxon>Cytophagia</taxon>
        <taxon>Cytophagales</taxon>
        <taxon>Thermonemataceae</taxon>
        <taxon>Thermonema</taxon>
    </lineage>
</organism>
<dbReference type="PANTHER" id="PTHR31689:SF0">
    <property type="entry name" value="DIAMINOPIMELATE EPIMERASE"/>
    <property type="match status" value="1"/>
</dbReference>
<feature type="site" description="Could be important to modulate the pK values of the two catalytic cysteine residues" evidence="3">
    <location>
        <position position="140"/>
    </location>
</feature>
<dbReference type="EMBL" id="JAASRN010000002">
    <property type="protein sequence ID" value="NIK74331.1"/>
    <property type="molecule type" value="Genomic_DNA"/>
</dbReference>
<accession>A0A846MSB6</accession>
<comment type="subunit">
    <text evidence="3">Homodimer.</text>
</comment>
<dbReference type="GO" id="GO:0008837">
    <property type="term" value="F:diaminopimelate epimerase activity"/>
    <property type="evidence" value="ECO:0007669"/>
    <property type="project" value="UniProtKB-UniRule"/>
</dbReference>
<feature type="binding site" evidence="3">
    <location>
        <position position="14"/>
    </location>
    <ligand>
        <name>substrate</name>
    </ligand>
</feature>
<feature type="binding site" evidence="3">
    <location>
        <position position="66"/>
    </location>
    <ligand>
        <name>substrate</name>
    </ligand>
</feature>
<dbReference type="PANTHER" id="PTHR31689">
    <property type="entry name" value="DIAMINOPIMELATE EPIMERASE, CHLOROPLASTIC"/>
    <property type="match status" value="1"/>
</dbReference>
<keyword evidence="6" id="KW-1185">Reference proteome</keyword>
<dbReference type="GO" id="GO:0009089">
    <property type="term" value="P:lysine biosynthetic process via diaminopimelate"/>
    <property type="evidence" value="ECO:0007669"/>
    <property type="project" value="UniProtKB-UniRule"/>
</dbReference>
<evidence type="ECO:0000313" key="6">
    <source>
        <dbReference type="Proteomes" id="UP000537126"/>
    </source>
</evidence>
<dbReference type="RefSeq" id="WP_166919900.1">
    <property type="nucleotide sequence ID" value="NZ_JAASRN010000002.1"/>
</dbReference>
<proteinExistence type="inferred from homology"/>
<sequence>MNTISFEKYQGAGNDFIIIDNRTGHFPKQNARLIAAMCRRRFGVGADGLILIEQAPQAHFKMIYFNADGYEGSLCGNGARCAVAFAHKHGICPQSVVFEAYDGMHEAKVLGKEVKLKMQDVRGIEQMATDACFLDTGSPHYVQWVHNLPAFPVLQEGRRIRYGEPFGQKGTNVNFIEQKDNNTIAIRTYERGVEDETYACGTGATAAALVAALRGMTSPLRVEALGGTLTVYFHRQNSEHFTDIYLQGPATFVFSGEYPLSTDTMAAPPLHFH</sequence>
<comment type="pathway">
    <text evidence="3">Amino-acid biosynthesis; L-lysine biosynthesis via DAP pathway; DL-2,6-diaminopimelate from LL-2,6-diaminopimelate: step 1/1.</text>
</comment>
<comment type="caution">
    <text evidence="3">Lacks conserved residue(s) required for the propagation of feature annotation.</text>
</comment>
<dbReference type="EC" id="5.1.1.7" evidence="3 4"/>
<evidence type="ECO:0000256" key="2">
    <source>
        <dbReference type="ARBA" id="ARBA00023235"/>
    </source>
</evidence>